<evidence type="ECO:0000256" key="8">
    <source>
        <dbReference type="SAM" id="Phobius"/>
    </source>
</evidence>
<dbReference type="AlphaFoldDB" id="A0A518E4U0"/>
<dbReference type="RefSeq" id="WP_145058834.1">
    <property type="nucleotide sequence ID" value="NZ_CP036433.1"/>
</dbReference>
<accession>A0A518E4U0</accession>
<keyword evidence="2" id="KW-1003">Cell membrane</keyword>
<feature type="transmembrane region" description="Helical" evidence="8">
    <location>
        <begin position="228"/>
        <end position="252"/>
    </location>
</feature>
<sequence length="313" mass="33628">MRVQPSPARALVVGLFAMALVYAAWEAVGRTPLSAQEASPGGSVAPASNAPVDPVPVAPVDNTPTPEDEGINLFYLLIDGGWFMVPIGMLSMVVVVITIERLLALRRSRVLPEELIARLTDLGTRSGGFDPRQAYRLCQQFPSASATIIKSMLLKVGRPHSEVEAAVAETSQREADRLYSNVRWLLLAGAVAPLLGLLGTVWGMIRAFHDTTKLGVGENKADFLAEGIYIALVTTLGGLVVGIAGTVASHLFEGRIQSLFREIDELLFNLLPQVERYEGRVRFSRQSAEGDGKMLPSGAEEEAALPARSQAPT</sequence>
<evidence type="ECO:0000256" key="7">
    <source>
        <dbReference type="SAM" id="MobiDB-lite"/>
    </source>
</evidence>
<evidence type="ECO:0000256" key="2">
    <source>
        <dbReference type="ARBA" id="ARBA00022475"/>
    </source>
</evidence>
<evidence type="ECO:0000313" key="10">
    <source>
        <dbReference type="EMBL" id="QDU99088.1"/>
    </source>
</evidence>
<evidence type="ECO:0000256" key="6">
    <source>
        <dbReference type="RuleBase" id="RU004057"/>
    </source>
</evidence>
<keyword evidence="4 8" id="KW-1133">Transmembrane helix</keyword>
<evidence type="ECO:0000256" key="4">
    <source>
        <dbReference type="ARBA" id="ARBA00022989"/>
    </source>
</evidence>
<dbReference type="Pfam" id="PF01618">
    <property type="entry name" value="MotA_ExbB"/>
    <property type="match status" value="1"/>
</dbReference>
<organism evidence="10 11">
    <name type="scientific">Lignipirellula cremea</name>
    <dbReference type="NCBI Taxonomy" id="2528010"/>
    <lineage>
        <taxon>Bacteria</taxon>
        <taxon>Pseudomonadati</taxon>
        <taxon>Planctomycetota</taxon>
        <taxon>Planctomycetia</taxon>
        <taxon>Pirellulales</taxon>
        <taxon>Pirellulaceae</taxon>
        <taxon>Lignipirellula</taxon>
    </lineage>
</organism>
<evidence type="ECO:0000259" key="9">
    <source>
        <dbReference type="Pfam" id="PF01618"/>
    </source>
</evidence>
<comment type="subcellular location">
    <subcellularLocation>
        <location evidence="1">Cell membrane</location>
        <topology evidence="1">Multi-pass membrane protein</topology>
    </subcellularLocation>
    <subcellularLocation>
        <location evidence="6">Membrane</location>
        <topology evidence="6">Multi-pass membrane protein</topology>
    </subcellularLocation>
</comment>
<dbReference type="KEGG" id="lcre:Pla8534_69990"/>
<name>A0A518E4U0_9BACT</name>
<dbReference type="GO" id="GO:0017038">
    <property type="term" value="P:protein import"/>
    <property type="evidence" value="ECO:0007669"/>
    <property type="project" value="TreeGrafter"/>
</dbReference>
<feature type="compositionally biased region" description="Low complexity" evidence="7">
    <location>
        <begin position="43"/>
        <end position="52"/>
    </location>
</feature>
<protein>
    <submittedName>
        <fullName evidence="10">Colicin uptake protein TolQ</fullName>
    </submittedName>
</protein>
<evidence type="ECO:0000256" key="1">
    <source>
        <dbReference type="ARBA" id="ARBA00004651"/>
    </source>
</evidence>
<keyword evidence="6" id="KW-0653">Protein transport</keyword>
<keyword evidence="5 8" id="KW-0472">Membrane</keyword>
<dbReference type="InterPro" id="IPR050790">
    <property type="entry name" value="ExbB/TolQ_transport"/>
</dbReference>
<keyword evidence="3 8" id="KW-0812">Transmembrane</keyword>
<evidence type="ECO:0000313" key="11">
    <source>
        <dbReference type="Proteomes" id="UP000317648"/>
    </source>
</evidence>
<reference evidence="10 11" key="1">
    <citation type="submission" date="2019-02" db="EMBL/GenBank/DDBJ databases">
        <title>Deep-cultivation of Planctomycetes and their phenomic and genomic characterization uncovers novel biology.</title>
        <authorList>
            <person name="Wiegand S."/>
            <person name="Jogler M."/>
            <person name="Boedeker C."/>
            <person name="Pinto D."/>
            <person name="Vollmers J."/>
            <person name="Rivas-Marin E."/>
            <person name="Kohn T."/>
            <person name="Peeters S.H."/>
            <person name="Heuer A."/>
            <person name="Rast P."/>
            <person name="Oberbeckmann S."/>
            <person name="Bunk B."/>
            <person name="Jeske O."/>
            <person name="Meyerdierks A."/>
            <person name="Storesund J.E."/>
            <person name="Kallscheuer N."/>
            <person name="Luecker S."/>
            <person name="Lage O.M."/>
            <person name="Pohl T."/>
            <person name="Merkel B.J."/>
            <person name="Hornburger P."/>
            <person name="Mueller R.-W."/>
            <person name="Bruemmer F."/>
            <person name="Labrenz M."/>
            <person name="Spormann A.M."/>
            <person name="Op den Camp H."/>
            <person name="Overmann J."/>
            <person name="Amann R."/>
            <person name="Jetten M.S.M."/>
            <person name="Mascher T."/>
            <person name="Medema M.H."/>
            <person name="Devos D.P."/>
            <person name="Kaster A.-K."/>
            <person name="Ovreas L."/>
            <person name="Rohde M."/>
            <person name="Galperin M.Y."/>
            <person name="Jogler C."/>
        </authorList>
    </citation>
    <scope>NUCLEOTIDE SEQUENCE [LARGE SCALE GENOMIC DNA]</scope>
    <source>
        <strain evidence="10 11">Pla85_3_4</strain>
    </source>
</reference>
<keyword evidence="6" id="KW-0813">Transport</keyword>
<dbReference type="InterPro" id="IPR002898">
    <property type="entry name" value="MotA_ExbB_proton_chnl"/>
</dbReference>
<evidence type="ECO:0000256" key="3">
    <source>
        <dbReference type="ARBA" id="ARBA00022692"/>
    </source>
</evidence>
<comment type="similarity">
    <text evidence="6">Belongs to the exbB/tolQ family.</text>
</comment>
<dbReference type="PANTHER" id="PTHR30625">
    <property type="entry name" value="PROTEIN TOLQ"/>
    <property type="match status" value="1"/>
</dbReference>
<evidence type="ECO:0000256" key="5">
    <source>
        <dbReference type="ARBA" id="ARBA00023136"/>
    </source>
</evidence>
<gene>
    <name evidence="10" type="ORF">Pla8534_69990</name>
</gene>
<dbReference type="EMBL" id="CP036433">
    <property type="protein sequence ID" value="QDU99088.1"/>
    <property type="molecule type" value="Genomic_DNA"/>
</dbReference>
<proteinExistence type="inferred from homology"/>
<keyword evidence="11" id="KW-1185">Reference proteome</keyword>
<feature type="region of interest" description="Disordered" evidence="7">
    <location>
        <begin position="285"/>
        <end position="313"/>
    </location>
</feature>
<dbReference type="OrthoDB" id="4045at2"/>
<dbReference type="Proteomes" id="UP000317648">
    <property type="component" value="Chromosome"/>
</dbReference>
<feature type="region of interest" description="Disordered" evidence="7">
    <location>
        <begin position="36"/>
        <end position="63"/>
    </location>
</feature>
<feature type="domain" description="MotA/TolQ/ExbB proton channel" evidence="9">
    <location>
        <begin position="155"/>
        <end position="264"/>
    </location>
</feature>
<feature type="transmembrane region" description="Helical" evidence="8">
    <location>
        <begin position="73"/>
        <end position="99"/>
    </location>
</feature>
<dbReference type="PANTHER" id="PTHR30625:SF11">
    <property type="entry name" value="MOTA_TOLQ_EXBB PROTON CHANNEL DOMAIN-CONTAINING PROTEIN"/>
    <property type="match status" value="1"/>
</dbReference>
<dbReference type="GO" id="GO:0005886">
    <property type="term" value="C:plasma membrane"/>
    <property type="evidence" value="ECO:0007669"/>
    <property type="project" value="UniProtKB-SubCell"/>
</dbReference>
<feature type="transmembrane region" description="Helical" evidence="8">
    <location>
        <begin position="184"/>
        <end position="208"/>
    </location>
</feature>